<name>A0ABV7H7J4_9BURK</name>
<comment type="caution">
    <text evidence="8">The sequence shown here is derived from an EMBL/GenBank/DDBJ whole genome shotgun (WGS) entry which is preliminary data.</text>
</comment>
<gene>
    <name evidence="8" type="ORF">ACFOEN_06560</name>
</gene>
<evidence type="ECO:0000313" key="9">
    <source>
        <dbReference type="Proteomes" id="UP001595556"/>
    </source>
</evidence>
<evidence type="ECO:0000256" key="5">
    <source>
        <dbReference type="SAM" id="Phobius"/>
    </source>
</evidence>
<dbReference type="CDD" id="cd11386">
    <property type="entry name" value="MCP_signal"/>
    <property type="match status" value="1"/>
</dbReference>
<dbReference type="SUPFAM" id="SSF58104">
    <property type="entry name" value="Methyl-accepting chemotaxis protein (MCP) signaling domain"/>
    <property type="match status" value="1"/>
</dbReference>
<dbReference type="InterPro" id="IPR004089">
    <property type="entry name" value="MCPsignal_dom"/>
</dbReference>
<keyword evidence="9" id="KW-1185">Reference proteome</keyword>
<dbReference type="Gene3D" id="6.10.340.10">
    <property type="match status" value="1"/>
</dbReference>
<feature type="compositionally biased region" description="Polar residues" evidence="4">
    <location>
        <begin position="288"/>
        <end position="299"/>
    </location>
</feature>
<organism evidence="8 9">
    <name type="scientific">Piscinibacterium candidicorallinum</name>
    <dbReference type="NCBI Taxonomy" id="1793872"/>
    <lineage>
        <taxon>Bacteria</taxon>
        <taxon>Pseudomonadati</taxon>
        <taxon>Pseudomonadota</taxon>
        <taxon>Betaproteobacteria</taxon>
        <taxon>Burkholderiales</taxon>
        <taxon>Piscinibacterium</taxon>
    </lineage>
</organism>
<protein>
    <submittedName>
        <fullName evidence="8">Methyl-accepting chemotaxis protein</fullName>
    </submittedName>
</protein>
<dbReference type="Gene3D" id="1.10.287.950">
    <property type="entry name" value="Methyl-accepting chemotaxis protein"/>
    <property type="match status" value="1"/>
</dbReference>
<dbReference type="PANTHER" id="PTHR43531">
    <property type="entry name" value="PROTEIN ICFG"/>
    <property type="match status" value="1"/>
</dbReference>
<feature type="region of interest" description="Disordered" evidence="4">
    <location>
        <begin position="288"/>
        <end position="309"/>
    </location>
</feature>
<dbReference type="InterPro" id="IPR003660">
    <property type="entry name" value="HAMP_dom"/>
</dbReference>
<feature type="domain" description="HAMP" evidence="7">
    <location>
        <begin position="219"/>
        <end position="271"/>
    </location>
</feature>
<keyword evidence="5" id="KW-0472">Membrane</keyword>
<keyword evidence="5" id="KW-0812">Transmembrane</keyword>
<keyword evidence="1" id="KW-0488">Methylation</keyword>
<proteinExistence type="inferred from homology"/>
<evidence type="ECO:0000259" key="6">
    <source>
        <dbReference type="PROSITE" id="PS50111"/>
    </source>
</evidence>
<evidence type="ECO:0000256" key="3">
    <source>
        <dbReference type="PROSITE-ProRule" id="PRU00284"/>
    </source>
</evidence>
<feature type="transmembrane region" description="Helical" evidence="5">
    <location>
        <begin position="195"/>
        <end position="218"/>
    </location>
</feature>
<dbReference type="CDD" id="cd06225">
    <property type="entry name" value="HAMP"/>
    <property type="match status" value="1"/>
</dbReference>
<evidence type="ECO:0000256" key="1">
    <source>
        <dbReference type="ARBA" id="ARBA00022481"/>
    </source>
</evidence>
<dbReference type="InterPro" id="IPR051310">
    <property type="entry name" value="MCP_chemotaxis"/>
</dbReference>
<keyword evidence="3" id="KW-0807">Transducer</keyword>
<dbReference type="Pfam" id="PF00015">
    <property type="entry name" value="MCPsignal"/>
    <property type="match status" value="1"/>
</dbReference>
<dbReference type="PANTHER" id="PTHR43531:SF14">
    <property type="entry name" value="METHYL-ACCEPTING CHEMOTAXIS PROTEIN I-RELATED"/>
    <property type="match status" value="1"/>
</dbReference>
<dbReference type="Proteomes" id="UP001595556">
    <property type="component" value="Unassembled WGS sequence"/>
</dbReference>
<comment type="similarity">
    <text evidence="2">Belongs to the methyl-accepting chemotaxis (MCP) protein family.</text>
</comment>
<accession>A0ABV7H7J4</accession>
<feature type="compositionally biased region" description="Low complexity" evidence="4">
    <location>
        <begin position="300"/>
        <end position="309"/>
    </location>
</feature>
<evidence type="ECO:0000256" key="4">
    <source>
        <dbReference type="SAM" id="MobiDB-lite"/>
    </source>
</evidence>
<feature type="domain" description="Methyl-accepting transducer" evidence="6">
    <location>
        <begin position="276"/>
        <end position="505"/>
    </location>
</feature>
<sequence>MINFVRRVSIGTRLWIFAALALAAVLGMGAVGAGSIWQVYNLSKTFIDSDYAARSALGDFQQSVGNLRRFEKDSFINIHNYNPVELANYKKRWDAELQKAKDALGRVKERTTDAQQLTELGAVAKSLDEYAKGFNEVFKEIEADAVKDAGVANTLMDMHKAPIRAIDAWLRDQSGRLEAGTKATRTSISESVHTAVAVMLVVTALAGLFAIGMALVTIRSITRPLARSTQHAIAIASGDLTQRLHTQHHDEVAVLQRAMDQMTVALQEIVQRVRTTADAITTASAEVATGNQDLSSRTEQTASNLQQTSSSLAQLSQTVNQNADAARTASQLASSASGVAQKGGEVVGQVVNTMSDISAASKKISEIIGVIDGIAFQTNILALNASVEAARAGEQGRGFAVVASEVRNLAQRSAEAAKEIKTLIGASAEKVETGSQLVEQAGATMNEIVASVQRVTDMIGEITASTTEQASGITQVNQAVGHLDQMTQQNAALVEQSAAAADSLKDQANGLAQAVSVFRVPATAG</sequence>
<evidence type="ECO:0000313" key="8">
    <source>
        <dbReference type="EMBL" id="MFC3147297.1"/>
    </source>
</evidence>
<dbReference type="Pfam" id="PF00672">
    <property type="entry name" value="HAMP"/>
    <property type="match status" value="1"/>
</dbReference>
<dbReference type="PROSITE" id="PS50885">
    <property type="entry name" value="HAMP"/>
    <property type="match status" value="1"/>
</dbReference>
<evidence type="ECO:0000259" key="7">
    <source>
        <dbReference type="PROSITE" id="PS50885"/>
    </source>
</evidence>
<keyword evidence="5" id="KW-1133">Transmembrane helix</keyword>
<evidence type="ECO:0000256" key="2">
    <source>
        <dbReference type="ARBA" id="ARBA00029447"/>
    </source>
</evidence>
<dbReference type="SMART" id="SM00283">
    <property type="entry name" value="MA"/>
    <property type="match status" value="1"/>
</dbReference>
<dbReference type="SMART" id="SM00304">
    <property type="entry name" value="HAMP"/>
    <property type="match status" value="1"/>
</dbReference>
<dbReference type="RefSeq" id="WP_377302191.1">
    <property type="nucleotide sequence ID" value="NZ_CP180191.1"/>
</dbReference>
<dbReference type="EMBL" id="JBHRTI010000003">
    <property type="protein sequence ID" value="MFC3147297.1"/>
    <property type="molecule type" value="Genomic_DNA"/>
</dbReference>
<reference evidence="9" key="1">
    <citation type="journal article" date="2019" name="Int. J. Syst. Evol. Microbiol.">
        <title>The Global Catalogue of Microorganisms (GCM) 10K type strain sequencing project: providing services to taxonomists for standard genome sequencing and annotation.</title>
        <authorList>
            <consortium name="The Broad Institute Genomics Platform"/>
            <consortium name="The Broad Institute Genome Sequencing Center for Infectious Disease"/>
            <person name="Wu L."/>
            <person name="Ma J."/>
        </authorList>
    </citation>
    <scope>NUCLEOTIDE SEQUENCE [LARGE SCALE GENOMIC DNA]</scope>
    <source>
        <strain evidence="9">KCTC 52168</strain>
    </source>
</reference>
<dbReference type="PROSITE" id="PS50111">
    <property type="entry name" value="CHEMOTAXIS_TRANSDUC_2"/>
    <property type="match status" value="1"/>
</dbReference>